<organism evidence="3 4">
    <name type="scientific">Methanolapillus ohkumae</name>
    <dbReference type="NCBI Taxonomy" id="3028298"/>
    <lineage>
        <taxon>Archaea</taxon>
        <taxon>Methanobacteriati</taxon>
        <taxon>Methanobacteriota</taxon>
        <taxon>Stenosarchaea group</taxon>
        <taxon>Methanomicrobia</taxon>
        <taxon>Methanosarcinales</taxon>
        <taxon>Methanosarcinaceae</taxon>
        <taxon>Methanolapillus</taxon>
    </lineage>
</organism>
<feature type="region of interest" description="Disordered" evidence="1">
    <location>
        <begin position="169"/>
        <end position="192"/>
    </location>
</feature>
<evidence type="ECO:0000259" key="2">
    <source>
        <dbReference type="Pfam" id="PF01909"/>
    </source>
</evidence>
<evidence type="ECO:0000256" key="1">
    <source>
        <dbReference type="SAM" id="MobiDB-lite"/>
    </source>
</evidence>
<dbReference type="RefSeq" id="WP_338098239.1">
    <property type="nucleotide sequence ID" value="NZ_CP131061.1"/>
</dbReference>
<sequence length="350" mass="40114">MSFAYSSSDPVLRDFFITKDGLIFSVPDYFHPKEGIRSILRYVPDPAGERVLRGTNHRYKKMGFEESFQFVKDKYPDWVSEVILVPRGEISKILKPTGVVHDILLGKIKNPAALEIICCLEQQGIPASSMGISGSVLAGLENESSDIDLVVYGNNWEKARSILTSIKKNQPQNQPQNQYQNQPQNQNQYQNQTSRPIISELDDAMWHTVYDKRKSPLSFEDFFRHEIRKENRGMIQMNEKTVYFDLLFARTPDQIQKPPARGMDTKKMEIEAIVTDAKYAFDSPAIYEIDHPEISEIFSYTHTYAGQALQGEHVRARGMVEQIGDKKRLVIGTTREAVDEWMISLSLLEK</sequence>
<dbReference type="Pfam" id="PF01909">
    <property type="entry name" value="NTP_transf_2"/>
    <property type="match status" value="1"/>
</dbReference>
<accession>A0AA96ZVH6</accession>
<proteinExistence type="predicted"/>
<name>A0AA96ZVH6_9EURY</name>
<dbReference type="InterPro" id="IPR002934">
    <property type="entry name" value="Polymerase_NTP_transf_dom"/>
</dbReference>
<dbReference type="Proteomes" id="UP001304970">
    <property type="component" value="Chromosome"/>
</dbReference>
<reference evidence="3 4" key="1">
    <citation type="submission" date="2023-07" db="EMBL/GenBank/DDBJ databases">
        <title>Closed genome sequence of Methanosarcinaceae archaeon Am2.</title>
        <authorList>
            <person name="Poehlein A."/>
            <person name="Protasov E."/>
            <person name="Platt K."/>
            <person name="Reeh H."/>
            <person name="Daniel R."/>
            <person name="Brune A."/>
        </authorList>
    </citation>
    <scope>NUCLEOTIDE SEQUENCE [LARGE SCALE GENOMIC DNA]</scope>
    <source>
        <strain evidence="3 4">Am2</strain>
    </source>
</reference>
<keyword evidence="4" id="KW-1185">Reference proteome</keyword>
<dbReference type="AlphaFoldDB" id="A0AA96ZVH6"/>
<dbReference type="EMBL" id="CP131061">
    <property type="protein sequence ID" value="WNY26719.1"/>
    <property type="molecule type" value="Genomic_DNA"/>
</dbReference>
<dbReference type="GeneID" id="89227898"/>
<feature type="domain" description="Polymerase nucleotidyl transferase" evidence="2">
    <location>
        <begin position="128"/>
        <end position="159"/>
    </location>
</feature>
<evidence type="ECO:0000313" key="4">
    <source>
        <dbReference type="Proteomes" id="UP001304970"/>
    </source>
</evidence>
<evidence type="ECO:0000313" key="3">
    <source>
        <dbReference type="EMBL" id="WNY26719.1"/>
    </source>
</evidence>
<dbReference type="GO" id="GO:0016779">
    <property type="term" value="F:nucleotidyltransferase activity"/>
    <property type="evidence" value="ECO:0007669"/>
    <property type="project" value="InterPro"/>
</dbReference>
<gene>
    <name evidence="3" type="ORF">MsAm2_04920</name>
</gene>
<protein>
    <recommendedName>
        <fullName evidence="2">Polymerase nucleotidyl transferase domain-containing protein</fullName>
    </recommendedName>
</protein>